<dbReference type="GO" id="GO:0016020">
    <property type="term" value="C:membrane"/>
    <property type="evidence" value="ECO:0007669"/>
    <property type="project" value="UniProtKB-SubCell"/>
</dbReference>
<dbReference type="InterPro" id="IPR004840">
    <property type="entry name" value="Amino_acid_permease_CS"/>
</dbReference>
<feature type="transmembrane region" description="Helical" evidence="8">
    <location>
        <begin position="404"/>
        <end position="426"/>
    </location>
</feature>
<organism evidence="11 12">
    <name type="scientific">Trichoderma guizhouense</name>
    <dbReference type="NCBI Taxonomy" id="1491466"/>
    <lineage>
        <taxon>Eukaryota</taxon>
        <taxon>Fungi</taxon>
        <taxon>Dikarya</taxon>
        <taxon>Ascomycota</taxon>
        <taxon>Pezizomycotina</taxon>
        <taxon>Sordariomycetes</taxon>
        <taxon>Hypocreomycetidae</taxon>
        <taxon>Hypocreales</taxon>
        <taxon>Hypocreaceae</taxon>
        <taxon>Trichoderma</taxon>
    </lineage>
</organism>
<sequence>MASNEPEKPKSIKNGITYTRDFEVVEMSDLSPSKSQSQFAVATSYSITTNSRPRTSRKKSMGRRFVDSFRRVPGGLPMTGNHGYHVNDDLPDMGQAGGRFYDLRAANVRTANSALARDLKGRHLQMIAIGGSVGTGLFVASGVALYQSGPASLLLGYLVTGAIQFCTMQSMGELVTAFPVAGSFSAFSSRFLDPSWGFAMGWNYALQWLVALPVEMISGALAIQYWNASLNPSIFVTIFLLAIVGINLMGIKGYGEAEFIFSTVKVTAIVGFILLGVVINIGGPPTSGYIGGHYWTDPGPTHNGFKGFCSVLATSSFSFVGTEIIGLAAAETANPRKSLPSAIKQVFWRIGIFYIVSLLLVTLLVPYNEPRLLGGQSSVDAVASPFVIAVESAGSTILPSVMNAVIMIAVLSVGNSAIFGSSRTLASLAEQSHAPAIFSYVDRKGRPLVAILFASSLGLLAYLVNVKIHSEIFDWLFAICGLSSLFTWGSICLCHIRFRRAWAAAGYSVNHLPFVSQAGVLGSILGLVGNILVLASQFWVAISPVPTSPTDQPTITARNFFLKMLAVPIVILFYIGHKLITLIATGGMEPATVSARDQALSYISDPRFSQEFILPGTANRDALTVCYADLGFKPESPAASRSTPTVLFIPGMFGSRYIGGLLDPVARKFGVRVVVVDRPGMGLSTRVPLSQRLSTWIEVVPPLLAHLDIEHIALVSHSFGVMYLLNTLHHYRDMLHPERPFVALMAPWVDPAQSKLTLWQMAQYIPTPAINVMNRITPAFATSGTIFTKASSFLSSSISSISGGDGQELSFQEINRKKLATGYDLPRDVQLELGPMRMKKIFEGDTTGANDEALQCLRKGDGSSWGECDDYNVFVKALVSAERQKQQLEANSEGHAKLKVRAYFAESDVMIGKEGQKYVEECWGWQENTFDDVIDFSSATVADTDHDSVMESIETLEKIFKDVKGSLT</sequence>
<dbReference type="OrthoDB" id="3900342at2759"/>
<name>A0A1T3CXC2_9HYPO</name>
<keyword evidence="6 8" id="KW-0472">Membrane</keyword>
<comment type="caution">
    <text evidence="11">The sequence shown here is derived from an EMBL/GenBank/DDBJ whole genome shotgun (WGS) entry which is preliminary data.</text>
</comment>
<evidence type="ECO:0000256" key="4">
    <source>
        <dbReference type="ARBA" id="ARBA00022970"/>
    </source>
</evidence>
<dbReference type="InterPro" id="IPR050524">
    <property type="entry name" value="APC_YAT"/>
</dbReference>
<comment type="subcellular location">
    <subcellularLocation>
        <location evidence="1">Membrane</location>
        <topology evidence="1">Multi-pass membrane protein</topology>
    </subcellularLocation>
</comment>
<feature type="transmembrane region" description="Helical" evidence="8">
    <location>
        <begin position="204"/>
        <end position="226"/>
    </location>
</feature>
<evidence type="ECO:0000259" key="9">
    <source>
        <dbReference type="Pfam" id="PF00324"/>
    </source>
</evidence>
<dbReference type="InterPro" id="IPR004841">
    <property type="entry name" value="AA-permease/SLC12A_dom"/>
</dbReference>
<evidence type="ECO:0000256" key="1">
    <source>
        <dbReference type="ARBA" id="ARBA00004141"/>
    </source>
</evidence>
<feature type="transmembrane region" description="Helical" evidence="8">
    <location>
        <begin position="126"/>
        <end position="146"/>
    </location>
</feature>
<reference evidence="11 12" key="1">
    <citation type="submission" date="2016-04" db="EMBL/GenBank/DDBJ databases">
        <title>Multiple horizontal gene transfer events from other fungi enriched the ability of the initially mycotrophic fungus Trichoderma (Ascomycota) to feed on dead plant biomass.</title>
        <authorList>
            <person name="Atanasova L."/>
            <person name="Chenthamara K."/>
            <person name="Zhang J."/>
            <person name="Grujic M."/>
            <person name="Henrissat B."/>
            <person name="Kuo A."/>
            <person name="Aertz A."/>
            <person name="Salamov A."/>
            <person name="Lipzen A."/>
            <person name="Labutti K."/>
            <person name="Barry K."/>
            <person name="Miao Y."/>
            <person name="Rahimi M.J."/>
            <person name="Shen Q."/>
            <person name="Grigoriev I.V."/>
            <person name="Kubicek C.P."/>
            <person name="Druzhinina I.S."/>
        </authorList>
    </citation>
    <scope>NUCLEOTIDE SEQUENCE [LARGE SCALE GENOMIC DNA]</scope>
    <source>
        <strain evidence="11 12">NJAU 4742</strain>
    </source>
</reference>
<dbReference type="Pfam" id="PF12697">
    <property type="entry name" value="Abhydrolase_6"/>
    <property type="match status" value="1"/>
</dbReference>
<evidence type="ECO:0000256" key="7">
    <source>
        <dbReference type="SAM" id="Coils"/>
    </source>
</evidence>
<feature type="domain" description="AB hydrolase-1" evidence="10">
    <location>
        <begin position="646"/>
        <end position="766"/>
    </location>
</feature>
<gene>
    <name evidence="11" type="ORF">A0O28_0078350</name>
</gene>
<keyword evidence="3 8" id="KW-0812">Transmembrane</keyword>
<keyword evidence="5 8" id="KW-1133">Transmembrane helix</keyword>
<dbReference type="Proteomes" id="UP000191004">
    <property type="component" value="Unassembled WGS sequence"/>
</dbReference>
<evidence type="ECO:0000256" key="5">
    <source>
        <dbReference type="ARBA" id="ARBA00022989"/>
    </source>
</evidence>
<dbReference type="GO" id="GO:0015171">
    <property type="term" value="F:amino acid transmembrane transporter activity"/>
    <property type="evidence" value="ECO:0007669"/>
    <property type="project" value="TreeGrafter"/>
</dbReference>
<feature type="transmembrane region" description="Helical" evidence="8">
    <location>
        <begin position="476"/>
        <end position="498"/>
    </location>
</feature>
<feature type="transmembrane region" description="Helical" evidence="8">
    <location>
        <begin position="232"/>
        <end position="251"/>
    </location>
</feature>
<feature type="transmembrane region" description="Helical" evidence="8">
    <location>
        <begin position="447"/>
        <end position="464"/>
    </location>
</feature>
<evidence type="ECO:0008006" key="13">
    <source>
        <dbReference type="Google" id="ProtNLM"/>
    </source>
</evidence>
<dbReference type="InterPro" id="IPR029058">
    <property type="entry name" value="AB_hydrolase_fold"/>
</dbReference>
<evidence type="ECO:0000313" key="12">
    <source>
        <dbReference type="Proteomes" id="UP000191004"/>
    </source>
</evidence>
<evidence type="ECO:0000256" key="3">
    <source>
        <dbReference type="ARBA" id="ARBA00022692"/>
    </source>
</evidence>
<dbReference type="PROSITE" id="PS00218">
    <property type="entry name" value="AMINO_ACID_PERMEASE_1"/>
    <property type="match status" value="1"/>
</dbReference>
<dbReference type="PANTHER" id="PTHR43341">
    <property type="entry name" value="AMINO ACID PERMEASE"/>
    <property type="match status" value="1"/>
</dbReference>
<dbReference type="AlphaFoldDB" id="A0A1T3CXC2"/>
<feature type="transmembrane region" description="Helical" evidence="8">
    <location>
        <begin position="560"/>
        <end position="580"/>
    </location>
</feature>
<keyword evidence="2" id="KW-0813">Transport</keyword>
<protein>
    <recommendedName>
        <fullName evidence="13">Amino acid permease/ SLC12A domain-containing protein</fullName>
    </recommendedName>
</protein>
<dbReference type="InterPro" id="IPR000073">
    <property type="entry name" value="AB_hydrolase_1"/>
</dbReference>
<evidence type="ECO:0000256" key="2">
    <source>
        <dbReference type="ARBA" id="ARBA00022448"/>
    </source>
</evidence>
<evidence type="ECO:0000259" key="10">
    <source>
        <dbReference type="Pfam" id="PF12697"/>
    </source>
</evidence>
<dbReference type="FunFam" id="1.20.1740.10:FF:000017">
    <property type="entry name" value="Amino acid permease"/>
    <property type="match status" value="1"/>
</dbReference>
<dbReference type="Gene3D" id="3.40.50.1820">
    <property type="entry name" value="alpha/beta hydrolase"/>
    <property type="match status" value="1"/>
</dbReference>
<evidence type="ECO:0000256" key="6">
    <source>
        <dbReference type="ARBA" id="ARBA00023136"/>
    </source>
</evidence>
<evidence type="ECO:0000313" key="11">
    <source>
        <dbReference type="EMBL" id="OPB45625.1"/>
    </source>
</evidence>
<dbReference type="SUPFAM" id="SSF53474">
    <property type="entry name" value="alpha/beta-Hydrolases"/>
    <property type="match status" value="1"/>
</dbReference>
<keyword evidence="12" id="KW-1185">Reference proteome</keyword>
<feature type="coiled-coil region" evidence="7">
    <location>
        <begin position="871"/>
        <end position="898"/>
    </location>
</feature>
<dbReference type="Pfam" id="PF00324">
    <property type="entry name" value="AA_permease"/>
    <property type="match status" value="1"/>
</dbReference>
<evidence type="ECO:0000256" key="8">
    <source>
        <dbReference type="SAM" id="Phobius"/>
    </source>
</evidence>
<proteinExistence type="predicted"/>
<feature type="transmembrane region" description="Helical" evidence="8">
    <location>
        <begin position="518"/>
        <end position="540"/>
    </location>
</feature>
<feature type="domain" description="Amino acid permease/ SLC12A" evidence="9">
    <location>
        <begin position="123"/>
        <end position="580"/>
    </location>
</feature>
<dbReference type="Gene3D" id="1.20.1740.10">
    <property type="entry name" value="Amino acid/polyamine transporter I"/>
    <property type="match status" value="1"/>
</dbReference>
<feature type="transmembrane region" description="Helical" evidence="8">
    <location>
        <begin position="346"/>
        <end position="367"/>
    </location>
</feature>
<accession>A0A1T3CXC2</accession>
<keyword evidence="7" id="KW-0175">Coiled coil</keyword>
<dbReference type="PANTHER" id="PTHR43341:SF1">
    <property type="entry name" value="GENERAL AMINO-ACID PERMEASE GAP1"/>
    <property type="match status" value="1"/>
</dbReference>
<feature type="transmembrane region" description="Helical" evidence="8">
    <location>
        <begin position="263"/>
        <end position="283"/>
    </location>
</feature>
<keyword evidence="4" id="KW-0029">Amino-acid transport</keyword>
<dbReference type="EMBL" id="LVVK01000005">
    <property type="protein sequence ID" value="OPB45625.1"/>
    <property type="molecule type" value="Genomic_DNA"/>
</dbReference>